<accession>A0AAN6TPG0</accession>
<organism evidence="2 3">
    <name type="scientific">Parathielavia appendiculata</name>
    <dbReference type="NCBI Taxonomy" id="2587402"/>
    <lineage>
        <taxon>Eukaryota</taxon>
        <taxon>Fungi</taxon>
        <taxon>Dikarya</taxon>
        <taxon>Ascomycota</taxon>
        <taxon>Pezizomycotina</taxon>
        <taxon>Sordariomycetes</taxon>
        <taxon>Sordariomycetidae</taxon>
        <taxon>Sordariales</taxon>
        <taxon>Chaetomiaceae</taxon>
        <taxon>Parathielavia</taxon>
    </lineage>
</organism>
<keyword evidence="3" id="KW-1185">Reference proteome</keyword>
<protein>
    <submittedName>
        <fullName evidence="2">Uncharacterized protein</fullName>
    </submittedName>
</protein>
<dbReference type="AlphaFoldDB" id="A0AAN6TPG0"/>
<gene>
    <name evidence="2" type="ORF">N657DRAFT_651568</name>
</gene>
<feature type="region of interest" description="Disordered" evidence="1">
    <location>
        <begin position="1"/>
        <end position="21"/>
    </location>
</feature>
<evidence type="ECO:0000313" key="3">
    <source>
        <dbReference type="Proteomes" id="UP001302602"/>
    </source>
</evidence>
<sequence>MTLGQLSYKHGPPNPLDEAIPTRPTMSNLLAAYTCEDKLALELPEFHISSFLPQVQCTRRVVIS</sequence>
<reference evidence="2" key="1">
    <citation type="journal article" date="2023" name="Mol. Phylogenet. Evol.">
        <title>Genome-scale phylogeny and comparative genomics of the fungal order Sordariales.</title>
        <authorList>
            <person name="Hensen N."/>
            <person name="Bonometti L."/>
            <person name="Westerberg I."/>
            <person name="Brannstrom I.O."/>
            <person name="Guillou S."/>
            <person name="Cros-Aarteil S."/>
            <person name="Calhoun S."/>
            <person name="Haridas S."/>
            <person name="Kuo A."/>
            <person name="Mondo S."/>
            <person name="Pangilinan J."/>
            <person name="Riley R."/>
            <person name="LaButti K."/>
            <person name="Andreopoulos B."/>
            <person name="Lipzen A."/>
            <person name="Chen C."/>
            <person name="Yan M."/>
            <person name="Daum C."/>
            <person name="Ng V."/>
            <person name="Clum A."/>
            <person name="Steindorff A."/>
            <person name="Ohm R.A."/>
            <person name="Martin F."/>
            <person name="Silar P."/>
            <person name="Natvig D.O."/>
            <person name="Lalanne C."/>
            <person name="Gautier V."/>
            <person name="Ament-Velasquez S.L."/>
            <person name="Kruys A."/>
            <person name="Hutchinson M.I."/>
            <person name="Powell A.J."/>
            <person name="Barry K."/>
            <person name="Miller A.N."/>
            <person name="Grigoriev I.V."/>
            <person name="Debuchy R."/>
            <person name="Gladieux P."/>
            <person name="Hiltunen Thoren M."/>
            <person name="Johannesson H."/>
        </authorList>
    </citation>
    <scope>NUCLEOTIDE SEQUENCE</scope>
    <source>
        <strain evidence="2">CBS 731.68</strain>
    </source>
</reference>
<name>A0AAN6TPG0_9PEZI</name>
<proteinExistence type="predicted"/>
<dbReference type="GeneID" id="87830957"/>
<dbReference type="Proteomes" id="UP001302602">
    <property type="component" value="Unassembled WGS sequence"/>
</dbReference>
<dbReference type="RefSeq" id="XP_062641962.1">
    <property type="nucleotide sequence ID" value="XM_062794188.1"/>
</dbReference>
<dbReference type="EMBL" id="MU853279">
    <property type="protein sequence ID" value="KAK4118189.1"/>
    <property type="molecule type" value="Genomic_DNA"/>
</dbReference>
<comment type="caution">
    <text evidence="2">The sequence shown here is derived from an EMBL/GenBank/DDBJ whole genome shotgun (WGS) entry which is preliminary data.</text>
</comment>
<evidence type="ECO:0000256" key="1">
    <source>
        <dbReference type="SAM" id="MobiDB-lite"/>
    </source>
</evidence>
<reference evidence="2" key="2">
    <citation type="submission" date="2023-05" db="EMBL/GenBank/DDBJ databases">
        <authorList>
            <consortium name="Lawrence Berkeley National Laboratory"/>
            <person name="Steindorff A."/>
            <person name="Hensen N."/>
            <person name="Bonometti L."/>
            <person name="Westerberg I."/>
            <person name="Brannstrom I.O."/>
            <person name="Guillou S."/>
            <person name="Cros-Aarteil S."/>
            <person name="Calhoun S."/>
            <person name="Haridas S."/>
            <person name="Kuo A."/>
            <person name="Mondo S."/>
            <person name="Pangilinan J."/>
            <person name="Riley R."/>
            <person name="Labutti K."/>
            <person name="Andreopoulos B."/>
            <person name="Lipzen A."/>
            <person name="Chen C."/>
            <person name="Yanf M."/>
            <person name="Daum C."/>
            <person name="Ng V."/>
            <person name="Clum A."/>
            <person name="Ohm R."/>
            <person name="Martin F."/>
            <person name="Silar P."/>
            <person name="Natvig D."/>
            <person name="Lalanne C."/>
            <person name="Gautier V."/>
            <person name="Ament-Velasquez S.L."/>
            <person name="Kruys A."/>
            <person name="Hutchinson M.I."/>
            <person name="Powell A.J."/>
            <person name="Barry K."/>
            <person name="Miller A.N."/>
            <person name="Grigoriev I.V."/>
            <person name="Debuchy R."/>
            <person name="Gladieux P."/>
            <person name="Thoren M.H."/>
            <person name="Johannesson H."/>
        </authorList>
    </citation>
    <scope>NUCLEOTIDE SEQUENCE</scope>
    <source>
        <strain evidence="2">CBS 731.68</strain>
    </source>
</reference>
<evidence type="ECO:0000313" key="2">
    <source>
        <dbReference type="EMBL" id="KAK4118189.1"/>
    </source>
</evidence>